<keyword evidence="20" id="KW-1185">Reference proteome</keyword>
<name>A0ABR1PEK8_DIAER</name>
<reference evidence="19 20" key="1">
    <citation type="submission" date="2024-02" db="EMBL/GenBank/DDBJ databases">
        <title>De novo assembly and annotation of 12 fungi associated with fruit tree decline syndrome in Ontario, Canada.</title>
        <authorList>
            <person name="Sulman M."/>
            <person name="Ellouze W."/>
            <person name="Ilyukhin E."/>
        </authorList>
    </citation>
    <scope>NUCLEOTIDE SEQUENCE [LARGE SCALE GENOMIC DNA]</scope>
    <source>
        <strain evidence="19 20">M169</strain>
    </source>
</reference>
<feature type="region of interest" description="Disordered" evidence="18">
    <location>
        <begin position="312"/>
        <end position="356"/>
    </location>
</feature>
<comment type="caution">
    <text evidence="19">The sequence shown here is derived from an EMBL/GenBank/DDBJ whole genome shotgun (WGS) entry which is preliminary data.</text>
</comment>
<evidence type="ECO:0000313" key="20">
    <source>
        <dbReference type="Proteomes" id="UP001430848"/>
    </source>
</evidence>
<feature type="compositionally biased region" description="Low complexity" evidence="18">
    <location>
        <begin position="711"/>
        <end position="733"/>
    </location>
</feature>
<evidence type="ECO:0000256" key="14">
    <source>
        <dbReference type="ARBA" id="ARBA00023242"/>
    </source>
</evidence>
<evidence type="ECO:0000256" key="8">
    <source>
        <dbReference type="ARBA" id="ARBA00022618"/>
    </source>
</evidence>
<protein>
    <recommendedName>
        <fullName evidence="5">DASH complex subunit DAD2</fullName>
    </recommendedName>
    <alternativeName>
        <fullName evidence="17">Outer kinetochore protein DAD2</fullName>
    </alternativeName>
</protein>
<sequence>MSFPARSIQPHIRQPSMAGSASSAGQSPALVARVNEKKAELENLRELRDLSAAVASQMEALEQKLGTLSDGTEAIALVMSNWHNVLRAINMASDILDHSVKENTDPEAQQNKASTNTSTKGFQWTLRSQDILSDLSDKKFRRQRQRPQLAAETFTAPEVLAESIDSLSAHNDSFGDHDLVKAARRLDPLENTFEKHRKKHFQWVLSLPASVCSTPDQPGQSLDSQLNIAASRIPSQSDRRYFGCNLLTWTKAVGREEQLPGDPEDEYLLLATPIDLTPDQTRTTDPEITSHRFCVIGQKDHDLAMATSRMMSSPASAATSGRGHFDTTPRSANWSTAADASEESDNTLTIEPPRRLMTAPMSTIEDSLEEIDQLEDEFEAVAAATRLAQMSNAGEKKPRDQVAQHSPSPRPASKTTTPNGKATFKTVSSVRGKPSESSPRSSTRKPSPPKADSEAEKPNLTTTTRKVARPASLAPPKPLQRTSKAPTIPTFELPGERVAREIKEKKAARLSMQLDSLRLADDKAASQRPASFRSSKPPTIPDFELPGERVARELKEKKAARLSMQVDPQKLAESSPPTQRVRSVRSSKPPTVPNFELPGEYYSRMKKERLAAKLKADEEEIRQRRQFKARPPPSSVGSSATVRSTFTSRQRESQGGTSDQQGTVSPLGASPRSGAGKRQSVTMTPSVARTVSNASASTAQTNRGRTSSVGSSHFSARATSSSNASVASASKRSQVSNEEMQEQKSRGREIYTRDNSYGQDKERERLERQQAVLLARQKYAEQNRTLVASKRLKQQKPSSGPGAGLD</sequence>
<feature type="region of interest" description="Disordered" evidence="18">
    <location>
        <begin position="1"/>
        <end position="24"/>
    </location>
</feature>
<feature type="compositionally biased region" description="Basic and acidic residues" evidence="18">
    <location>
        <begin position="741"/>
        <end position="752"/>
    </location>
</feature>
<feature type="region of interest" description="Disordered" evidence="18">
    <location>
        <begin position="514"/>
        <end position="544"/>
    </location>
</feature>
<evidence type="ECO:0000256" key="17">
    <source>
        <dbReference type="ARBA" id="ARBA00030568"/>
    </source>
</evidence>
<keyword evidence="6" id="KW-0158">Chromosome</keyword>
<evidence type="ECO:0000256" key="6">
    <source>
        <dbReference type="ARBA" id="ARBA00022454"/>
    </source>
</evidence>
<dbReference type="Proteomes" id="UP001430848">
    <property type="component" value="Unassembled WGS sequence"/>
</dbReference>
<evidence type="ECO:0000256" key="18">
    <source>
        <dbReference type="SAM" id="MobiDB-lite"/>
    </source>
</evidence>
<feature type="compositionally biased region" description="Low complexity" evidence="18">
    <location>
        <begin position="14"/>
        <end position="24"/>
    </location>
</feature>
<keyword evidence="10" id="KW-0498">Mitosis</keyword>
<keyword evidence="11" id="KW-0159">Chromosome partition</keyword>
<evidence type="ECO:0000256" key="13">
    <source>
        <dbReference type="ARBA" id="ARBA00023212"/>
    </source>
</evidence>
<keyword evidence="13" id="KW-0206">Cytoskeleton</keyword>
<keyword evidence="7" id="KW-0963">Cytoplasm</keyword>
<evidence type="ECO:0000313" key="19">
    <source>
        <dbReference type="EMBL" id="KAK7735027.1"/>
    </source>
</evidence>
<dbReference type="EMBL" id="JAKNSF020000014">
    <property type="protein sequence ID" value="KAK7735027.1"/>
    <property type="molecule type" value="Genomic_DNA"/>
</dbReference>
<feature type="compositionally biased region" description="Polar residues" evidence="18">
    <location>
        <begin position="679"/>
        <end position="710"/>
    </location>
</feature>
<keyword evidence="14" id="KW-0539">Nucleus</keyword>
<feature type="region of interest" description="Disordered" evidence="18">
    <location>
        <begin position="560"/>
        <end position="764"/>
    </location>
</feature>
<evidence type="ECO:0000256" key="16">
    <source>
        <dbReference type="ARBA" id="ARBA00023328"/>
    </source>
</evidence>
<dbReference type="Pfam" id="PF08654">
    <property type="entry name" value="DASH_Dad2"/>
    <property type="match status" value="1"/>
</dbReference>
<evidence type="ECO:0000256" key="3">
    <source>
        <dbReference type="ARBA" id="ARBA00004629"/>
    </source>
</evidence>
<evidence type="ECO:0000256" key="12">
    <source>
        <dbReference type="ARBA" id="ARBA00022838"/>
    </source>
</evidence>
<dbReference type="InterPro" id="IPR013963">
    <property type="entry name" value="DASH_Dad2"/>
</dbReference>
<organism evidence="19 20">
    <name type="scientific">Diaporthe eres</name>
    <name type="common">Phomopsis oblonga</name>
    <dbReference type="NCBI Taxonomy" id="83184"/>
    <lineage>
        <taxon>Eukaryota</taxon>
        <taxon>Fungi</taxon>
        <taxon>Dikarya</taxon>
        <taxon>Ascomycota</taxon>
        <taxon>Pezizomycotina</taxon>
        <taxon>Sordariomycetes</taxon>
        <taxon>Sordariomycetidae</taxon>
        <taxon>Diaporthales</taxon>
        <taxon>Diaporthaceae</taxon>
        <taxon>Diaporthe</taxon>
        <taxon>Diaporthe eres species complex</taxon>
    </lineage>
</organism>
<keyword evidence="12" id="KW-0995">Kinetochore</keyword>
<evidence type="ECO:0000256" key="5">
    <source>
        <dbReference type="ARBA" id="ARBA00020260"/>
    </source>
</evidence>
<evidence type="ECO:0000256" key="10">
    <source>
        <dbReference type="ARBA" id="ARBA00022776"/>
    </source>
</evidence>
<evidence type="ECO:0000256" key="11">
    <source>
        <dbReference type="ARBA" id="ARBA00022829"/>
    </source>
</evidence>
<feature type="compositionally biased region" description="Polar residues" evidence="18">
    <location>
        <begin position="635"/>
        <end position="664"/>
    </location>
</feature>
<proteinExistence type="inferred from homology"/>
<evidence type="ECO:0000256" key="4">
    <source>
        <dbReference type="ARBA" id="ARBA00005501"/>
    </source>
</evidence>
<keyword evidence="8" id="KW-0132">Cell division</keyword>
<feature type="compositionally biased region" description="Polar residues" evidence="18">
    <location>
        <begin position="528"/>
        <end position="537"/>
    </location>
</feature>
<feature type="compositionally biased region" description="Basic and acidic residues" evidence="18">
    <location>
        <begin position="603"/>
        <end position="616"/>
    </location>
</feature>
<feature type="compositionally biased region" description="Polar residues" evidence="18">
    <location>
        <begin position="328"/>
        <end position="338"/>
    </location>
</feature>
<evidence type="ECO:0000256" key="15">
    <source>
        <dbReference type="ARBA" id="ARBA00023306"/>
    </source>
</evidence>
<evidence type="ECO:0000256" key="9">
    <source>
        <dbReference type="ARBA" id="ARBA00022701"/>
    </source>
</evidence>
<dbReference type="PANTHER" id="PTHR28036">
    <property type="entry name" value="DASH COMPLEX SUBUNIT DAD2"/>
    <property type="match status" value="1"/>
</dbReference>
<keyword evidence="15" id="KW-0131">Cell cycle</keyword>
<keyword evidence="16" id="KW-0137">Centromere</keyword>
<feature type="region of interest" description="Disordered" evidence="18">
    <location>
        <begin position="784"/>
        <end position="806"/>
    </location>
</feature>
<comment type="subcellular location">
    <subcellularLocation>
        <location evidence="3">Chromosome</location>
        <location evidence="3">Centromere</location>
        <location evidence="3">Kinetochore</location>
    </subcellularLocation>
    <subcellularLocation>
        <location evidence="2">Cytoplasm</location>
        <location evidence="2">Cytoskeleton</location>
        <location evidence="2">Spindle</location>
    </subcellularLocation>
    <subcellularLocation>
        <location evidence="1">Nucleus</location>
    </subcellularLocation>
</comment>
<keyword evidence="9" id="KW-0493">Microtubule</keyword>
<accession>A0ABR1PEK8</accession>
<evidence type="ECO:0000256" key="1">
    <source>
        <dbReference type="ARBA" id="ARBA00004123"/>
    </source>
</evidence>
<comment type="similarity">
    <text evidence="4">Belongs to the DASH complex DAD2 family.</text>
</comment>
<evidence type="ECO:0000256" key="2">
    <source>
        <dbReference type="ARBA" id="ARBA00004186"/>
    </source>
</evidence>
<feature type="compositionally biased region" description="Polar residues" evidence="18">
    <location>
        <begin position="575"/>
        <end position="589"/>
    </location>
</feature>
<feature type="region of interest" description="Disordered" evidence="18">
    <location>
        <begin position="391"/>
        <end position="497"/>
    </location>
</feature>
<dbReference type="PANTHER" id="PTHR28036:SF1">
    <property type="entry name" value="DASH COMPLEX SUBUNIT DAD2"/>
    <property type="match status" value="1"/>
</dbReference>
<evidence type="ECO:0000256" key="7">
    <source>
        <dbReference type="ARBA" id="ARBA00022490"/>
    </source>
</evidence>
<feature type="compositionally biased region" description="Polar residues" evidence="18">
    <location>
        <begin position="403"/>
        <end position="429"/>
    </location>
</feature>
<gene>
    <name evidence="19" type="primary">DAD2</name>
    <name evidence="19" type="ORF">SLS63_004012</name>
</gene>
<feature type="compositionally biased region" description="Low complexity" evidence="18">
    <location>
        <begin position="431"/>
        <end position="445"/>
    </location>
</feature>